<dbReference type="PANTHER" id="PTHR32309">
    <property type="entry name" value="TYROSINE-PROTEIN KINASE"/>
    <property type="match status" value="1"/>
</dbReference>
<dbReference type="Proteomes" id="UP000756530">
    <property type="component" value="Unassembled WGS sequence"/>
</dbReference>
<comment type="caution">
    <text evidence="4">The sequence shown here is derived from an EMBL/GenBank/DDBJ whole genome shotgun (WGS) entry which is preliminary data.</text>
</comment>
<organism evidence="4 5">
    <name type="scientific">Maritimibacter dapengensis</name>
    <dbReference type="NCBI Taxonomy" id="2836868"/>
    <lineage>
        <taxon>Bacteria</taxon>
        <taxon>Pseudomonadati</taxon>
        <taxon>Pseudomonadota</taxon>
        <taxon>Alphaproteobacteria</taxon>
        <taxon>Rhodobacterales</taxon>
        <taxon>Roseobacteraceae</taxon>
        <taxon>Maritimibacter</taxon>
    </lineage>
</organism>
<evidence type="ECO:0000256" key="1">
    <source>
        <dbReference type="SAM" id="Coils"/>
    </source>
</evidence>
<evidence type="ECO:0000256" key="2">
    <source>
        <dbReference type="SAM" id="MobiDB-lite"/>
    </source>
</evidence>
<evidence type="ECO:0000313" key="5">
    <source>
        <dbReference type="Proteomes" id="UP000756530"/>
    </source>
</evidence>
<feature type="transmembrane region" description="Helical" evidence="3">
    <location>
        <begin position="214"/>
        <end position="237"/>
    </location>
</feature>
<name>A0ABS6T0X7_9RHOB</name>
<protein>
    <submittedName>
        <fullName evidence="4">Capsule biosynthesis protein</fullName>
    </submittedName>
</protein>
<feature type="region of interest" description="Disordered" evidence="2">
    <location>
        <begin position="1"/>
        <end position="98"/>
    </location>
</feature>
<dbReference type="EMBL" id="JAHUZE010000002">
    <property type="protein sequence ID" value="MBV7378876.1"/>
    <property type="molecule type" value="Genomic_DNA"/>
</dbReference>
<dbReference type="InterPro" id="IPR050445">
    <property type="entry name" value="Bact_polysacc_biosynth/exp"/>
</dbReference>
<keyword evidence="3" id="KW-0472">Membrane</keyword>
<dbReference type="PANTHER" id="PTHR32309:SF13">
    <property type="entry name" value="FERRIC ENTEROBACTIN TRANSPORT PROTEIN FEPE"/>
    <property type="match status" value="1"/>
</dbReference>
<feature type="compositionally biased region" description="Basic residues" evidence="2">
    <location>
        <begin position="1"/>
        <end position="14"/>
    </location>
</feature>
<feature type="transmembrane region" description="Helical" evidence="3">
    <location>
        <begin position="549"/>
        <end position="569"/>
    </location>
</feature>
<gene>
    <name evidence="4" type="ORF">KJP28_08040</name>
</gene>
<feature type="coiled-coil region" evidence="1">
    <location>
        <begin position="362"/>
        <end position="473"/>
    </location>
</feature>
<keyword evidence="3" id="KW-0812">Transmembrane</keyword>
<accession>A0ABS6T0X7</accession>
<reference evidence="4 5" key="1">
    <citation type="submission" date="2021-05" db="EMBL/GenBank/DDBJ databases">
        <title>Culturable bacteria isolated from Daya Bay.</title>
        <authorList>
            <person name="Zheng W."/>
            <person name="Yu S."/>
            <person name="Huang Y."/>
        </authorList>
    </citation>
    <scope>NUCLEOTIDE SEQUENCE [LARGE SCALE GENOMIC DNA]</scope>
    <source>
        <strain evidence="4 5">DP4N28-5</strain>
    </source>
</reference>
<proteinExistence type="predicted"/>
<keyword evidence="3" id="KW-1133">Transmembrane helix</keyword>
<keyword evidence="5" id="KW-1185">Reference proteome</keyword>
<evidence type="ECO:0000313" key="4">
    <source>
        <dbReference type="EMBL" id="MBV7378876.1"/>
    </source>
</evidence>
<keyword evidence="1" id="KW-0175">Coiled coil</keyword>
<sequence length="575" mass="62687">MTTPPKARKFRIRRPAGAQGADASRAMPSSGGPRQAAPHPPRATGHQAARDMNEMEALAANPREDGFGNRPFPGSAAADNSSQAPQEPGRAAEQRPAPEAEIAAIKQEGLTGRQLRMARRVAQKHGLPATSDYDAVRLLRRSGIDPFQAANMLQLVTADEGSKGQSQEPRVQLPQTIPAGAPQVPSTRVMDAAERAASIQEMQEAIVRRRRKKLVLLATRLAAFVLLPTFVAAWYFYVVATPMYATKSEFVIQKAESGGTAMSSLFAGSGLATSQDSITVQSYLSSRDAMLRLDADLGFKTHFSEASIDPIQRLDGEASNEDAYKIYKRNVKIGFDPTEGIVKMEVVAASPEASAAFSEALINYAEQRVDNLTQRLREDQMAGARESYEDAEQEMLAAQAEVLRLQQSMGVFDPTSDATSVMGQVTTFETQLQQKRLQLEQLLDNTRPNQARVEGVRGDIRRLESLISDLRAKLTEEGGGGQNSLASVSGQLAIAQTNLETRTALMQQALQQLETARIEANKQTRYLEMGVHPVAPDKPTYPRAFENTLLAFLVFAGIYLMISITASILREQVTS</sequence>
<evidence type="ECO:0000256" key="3">
    <source>
        <dbReference type="SAM" id="Phobius"/>
    </source>
</evidence>